<accession>A0A8B8NQD9</accession>
<dbReference type="PROSITE" id="PS50835">
    <property type="entry name" value="IG_LIKE"/>
    <property type="match status" value="1"/>
</dbReference>
<feature type="compositionally biased region" description="Polar residues" evidence="2">
    <location>
        <begin position="1453"/>
        <end position="1468"/>
    </location>
</feature>
<dbReference type="InterPro" id="IPR044694">
    <property type="entry name" value="NUP214"/>
</dbReference>
<dbReference type="Proteomes" id="UP000827889">
    <property type="component" value="Chromosome 8"/>
</dbReference>
<feature type="region of interest" description="Disordered" evidence="2">
    <location>
        <begin position="1017"/>
        <end position="1047"/>
    </location>
</feature>
<dbReference type="GeneID" id="115736558"/>
<evidence type="ECO:0000313" key="4">
    <source>
        <dbReference type="Proteomes" id="UP000827889"/>
    </source>
</evidence>
<dbReference type="PANTHER" id="PTHR34418">
    <property type="entry name" value="NUCLEAR PORE COMPLEX PROTEIN NUP214 ISOFORM X1"/>
    <property type="match status" value="1"/>
</dbReference>
<dbReference type="GO" id="GO:0017056">
    <property type="term" value="F:structural constituent of nuclear pore"/>
    <property type="evidence" value="ECO:0007669"/>
    <property type="project" value="InterPro"/>
</dbReference>
<evidence type="ECO:0000259" key="3">
    <source>
        <dbReference type="PROSITE" id="PS50835"/>
    </source>
</evidence>
<feature type="region of interest" description="Disordered" evidence="2">
    <location>
        <begin position="1358"/>
        <end position="1386"/>
    </location>
</feature>
<evidence type="ECO:0000256" key="2">
    <source>
        <dbReference type="SAM" id="MobiDB-lite"/>
    </source>
</evidence>
<dbReference type="OrthoDB" id="248320at2759"/>
<protein>
    <submittedName>
        <fullName evidence="5">Nuclear pore complex protein NUP214 isoform X1</fullName>
    </submittedName>
</protein>
<dbReference type="SUPFAM" id="SSF117289">
    <property type="entry name" value="Nucleoporin domain"/>
    <property type="match status" value="1"/>
</dbReference>
<feature type="compositionally biased region" description="Polar residues" evidence="2">
    <location>
        <begin position="1017"/>
        <end position="1028"/>
    </location>
</feature>
<feature type="compositionally biased region" description="Low complexity" evidence="2">
    <location>
        <begin position="1370"/>
        <end position="1379"/>
    </location>
</feature>
<keyword evidence="1" id="KW-0175">Coiled coil</keyword>
<dbReference type="PANTHER" id="PTHR34418:SF3">
    <property type="entry name" value="NUCLEAR PORE COMPLEX PROTEIN NUP214"/>
    <property type="match status" value="1"/>
</dbReference>
<dbReference type="KEGG" id="rarg:115736558"/>
<organism evidence="4 5">
    <name type="scientific">Rhodamnia argentea</name>
    <dbReference type="NCBI Taxonomy" id="178133"/>
    <lineage>
        <taxon>Eukaryota</taxon>
        <taxon>Viridiplantae</taxon>
        <taxon>Streptophyta</taxon>
        <taxon>Embryophyta</taxon>
        <taxon>Tracheophyta</taxon>
        <taxon>Spermatophyta</taxon>
        <taxon>Magnoliopsida</taxon>
        <taxon>eudicotyledons</taxon>
        <taxon>Gunneridae</taxon>
        <taxon>Pentapetalae</taxon>
        <taxon>rosids</taxon>
        <taxon>malvids</taxon>
        <taxon>Myrtales</taxon>
        <taxon>Myrtaceae</taxon>
        <taxon>Myrtoideae</taxon>
        <taxon>Myrteae</taxon>
        <taxon>Australasian group</taxon>
        <taxon>Rhodamnia</taxon>
    </lineage>
</organism>
<feature type="coiled-coil region" evidence="1">
    <location>
        <begin position="882"/>
        <end position="909"/>
    </location>
</feature>
<proteinExistence type="predicted"/>
<evidence type="ECO:0000256" key="1">
    <source>
        <dbReference type="SAM" id="Coils"/>
    </source>
</evidence>
<feature type="compositionally biased region" description="Low complexity" evidence="2">
    <location>
        <begin position="1440"/>
        <end position="1450"/>
    </location>
</feature>
<evidence type="ECO:0000313" key="5">
    <source>
        <dbReference type="RefSeq" id="XP_030524162.1"/>
    </source>
</evidence>
<feature type="region of interest" description="Disordered" evidence="2">
    <location>
        <begin position="1757"/>
        <end position="1777"/>
    </location>
</feature>
<dbReference type="InterPro" id="IPR007110">
    <property type="entry name" value="Ig-like_dom"/>
</dbReference>
<feature type="domain" description="Ig-like" evidence="3">
    <location>
        <begin position="116"/>
        <end position="215"/>
    </location>
</feature>
<dbReference type="GO" id="GO:0006405">
    <property type="term" value="P:RNA export from nucleus"/>
    <property type="evidence" value="ECO:0007669"/>
    <property type="project" value="InterPro"/>
</dbReference>
<dbReference type="RefSeq" id="XP_030524162.1">
    <property type="nucleotide sequence ID" value="XM_030668302.2"/>
</dbReference>
<keyword evidence="4" id="KW-1185">Reference proteome</keyword>
<sequence>MAPLIQLKDEVEGEHVETSDFFFDRIGEPVPVKPAKGGDGDSKLYDPGCVPSQPLAISEQLQLVFVAHSSGFCVARTRDVMESAKKIKEKGGGSSLLELSVVDVPVGTVRSLSLSPDSSTLAASVGGTVNFFSVTSLLNEEQVPSFACSIEEGSSVKDLRWLKKRQNSYILLTSRGKLYLGSIDGPLKSLMDNVDAVDCSAKDDYIAVARNNSLSILSSKLNEKLIIALSLQPWTGESDDFSVKVDSLKWVRPDCIVLGCFQLTSDGMEEGYLLQVISTRDGKYFHASSEVILQSFCDVFPGIVDDIIPAGCEPLLFFSYLEQCKLAVAANRKNVDQHIILFSWSLGEEMNEAVLVDIDRDNWLPRIELQENGDDNVILGLCIDKVSMHEKVKVQLGVEEQKDLSPFCILFCLSLEGKLIMFNVACVTEQTDFPDTGWPSDVEEDISGVEVQEEVSSTISSGLGEVISQQVPTGHQIHDTNTIGYNLPKDREIAVKADTESSESATARLTTNQTERKEAVTGKCNLNSFALPQGSNVMQKAPDEKHLVGAVSAQSLFPRPQSTFLDQSTLKLPLPQEIQNITESKEDSKQIVGVGSSPSFVEKCRVNSTSNSQVMQNDVQAGQKVAAETASHGFQIFPSQTWLSGKVTSSERFESRSAFTSNQFEGNKFQTAFGVASANVPSTLFGNPIPKEGAAPPAAVNLSGLTVKGGGQRALKEVGIMEPLPSIRSSQLLQENSASGLPSSHHLYPSTENIKSLPQTGMSKKDPITSKQSGNIKEMVNELDTLLDCIVRKGGFKDACTISLKGPVEEIEERIGNLSSQCMMWKSIVDERLEEVQSLLDNTVQALARKMYLEGIVKQAKDDQYWELWNRQKLSTELEMKRQHMLKLNQDLTNELIKLERHFNTLELNKFGDMSEAHGGRRAVQNKYEPARSIQSLKSLYNTTTSQITAAEQLSDCLSRQMSVLSIESPPVKQNVKKELFDEIGISYDASFCSPDVTKVYKSTGDKKIALSNTIATKGHSGRSQTSVLKPCEPETARRRRDSLDQSWASYEPSKTTVKRILPREYQKDSTKSSLLMDEPYFSSSERLAVAKSNHTTPSTYTRRARVNAMHGKSPSSPFRQVDGTSGSMVPVAQGGSIFSYSLSASQASLIDGQAKTRSVSSSKNNLAAEKYTGETIVDNSKSVFGNQIKPTVVGDTNIHQTPAISKTSPMQTLENSSETFSLSAKETVLAELTSGNGKHGSQVTESSLFGSRRSEDALLAATHSAPLANSHPEKIPHEHPVIGKSFPGGSLSFSTPFKSMSSPLESLANSSSIQPSTLSNVSSIKGSSLADVSSGGSWITSRATTDVNKALPLNFSSSCSVTSPPPPSSFTSTTTSSSVQASKNSVPQLASSLPLELRLENQKPEIQQDLPKVSFGAPLLFESFTGGSALKIEASVSSAPSELSSGPVSGVQGVTNQQGSPQSTETPNAPPEQPSAGKFSFPTPFSTSLIDTIQKTESLDATATQEDEMEEVAPEINEKPDLGLGSLNAFGLGSTPNSTTAEGSPFGVSFGSAATTPTSSPFAMAAPSGELFRPASFTFQTPQSSQPSQPPNVSAFSGGFATPTNAQVPTQSGFGQPSQIGPGQPALGSVLGTFGQSRQIGSGFGGAGFASSSSFGGGFGAASSTGGFSSSATAGGFAGVGSIGGGFAALASSAGGFGGMASGGGGFAGAPSAGGGFGGFAAAASSGAGFAGAAPGGGFSTGAGFGAFGNQQGTGGFSTFGGGNTKPPELFTQMRK</sequence>
<name>A0A8B8NQD9_9MYRT</name>
<gene>
    <name evidence="5" type="primary">LOC115736558</name>
</gene>
<feature type="region of interest" description="Disordered" evidence="2">
    <location>
        <begin position="1440"/>
        <end position="1484"/>
    </location>
</feature>
<reference evidence="5" key="1">
    <citation type="submission" date="2025-08" db="UniProtKB">
        <authorList>
            <consortium name="RefSeq"/>
        </authorList>
    </citation>
    <scope>IDENTIFICATION</scope>
    <source>
        <tissue evidence="5">Leaf</tissue>
    </source>
</reference>